<evidence type="ECO:0000256" key="12">
    <source>
        <dbReference type="ARBA" id="ARBA00023180"/>
    </source>
</evidence>
<gene>
    <name evidence="17" type="ORF">MYCIT1_LOCUS27369</name>
</gene>
<feature type="domain" description="CFEM" evidence="16">
    <location>
        <begin position="1"/>
        <end position="109"/>
    </location>
</feature>
<organism evidence="17 18">
    <name type="scientific">Mycena citricolor</name>
    <dbReference type="NCBI Taxonomy" id="2018698"/>
    <lineage>
        <taxon>Eukaryota</taxon>
        <taxon>Fungi</taxon>
        <taxon>Dikarya</taxon>
        <taxon>Basidiomycota</taxon>
        <taxon>Agaricomycotina</taxon>
        <taxon>Agaricomycetes</taxon>
        <taxon>Agaricomycetidae</taxon>
        <taxon>Agaricales</taxon>
        <taxon>Marasmiineae</taxon>
        <taxon>Mycenaceae</taxon>
        <taxon>Mycena</taxon>
    </lineage>
</organism>
<dbReference type="GO" id="GO:0046872">
    <property type="term" value="F:metal ion binding"/>
    <property type="evidence" value="ECO:0007669"/>
    <property type="project" value="UniProtKB-KW"/>
</dbReference>
<dbReference type="PANTHER" id="PTHR37928">
    <property type="entry name" value="CFEM DOMAIN PROTEIN (AFU_ORTHOLOGUE AFUA_6G14090)"/>
    <property type="match status" value="1"/>
</dbReference>
<keyword evidence="7" id="KW-0479">Metal-binding</keyword>
<evidence type="ECO:0000256" key="6">
    <source>
        <dbReference type="ARBA" id="ARBA00022617"/>
    </source>
</evidence>
<name>A0AAD2K494_9AGAR</name>
<evidence type="ECO:0000256" key="9">
    <source>
        <dbReference type="ARBA" id="ARBA00023004"/>
    </source>
</evidence>
<keyword evidence="18" id="KW-1185">Reference proteome</keyword>
<sequence>MRFSVLAIISLFAASTAATSIRRQYPTCAQSCLANADTGNCASGNNDCLCHNSNFIQSTFGCIETSCQGTDLAQAISVSYQFCLASGVTISSAIGAEFSATASLGKSSSAAAPASTTSNAPAAASSTAPASSPSPSSSVSSPSPSPTGGAVSVTGNTALVGLVAIVAVALAL</sequence>
<protein>
    <recommendedName>
        <fullName evidence="16">CFEM domain-containing protein</fullName>
    </recommendedName>
</protein>
<evidence type="ECO:0000256" key="15">
    <source>
        <dbReference type="SAM" id="SignalP"/>
    </source>
</evidence>
<evidence type="ECO:0000256" key="3">
    <source>
        <dbReference type="ARBA" id="ARBA00010031"/>
    </source>
</evidence>
<feature type="region of interest" description="Disordered" evidence="14">
    <location>
        <begin position="121"/>
        <end position="150"/>
    </location>
</feature>
<feature type="signal peptide" evidence="15">
    <location>
        <begin position="1"/>
        <end position="18"/>
    </location>
</feature>
<dbReference type="GO" id="GO:0005576">
    <property type="term" value="C:extracellular region"/>
    <property type="evidence" value="ECO:0007669"/>
    <property type="project" value="UniProtKB-SubCell"/>
</dbReference>
<evidence type="ECO:0000256" key="8">
    <source>
        <dbReference type="ARBA" id="ARBA00022729"/>
    </source>
</evidence>
<evidence type="ECO:0000256" key="10">
    <source>
        <dbReference type="ARBA" id="ARBA00023136"/>
    </source>
</evidence>
<keyword evidence="8 15" id="KW-0732">Signal</keyword>
<dbReference type="Proteomes" id="UP001295794">
    <property type="component" value="Unassembled WGS sequence"/>
</dbReference>
<reference evidence="17" key="1">
    <citation type="submission" date="2023-11" db="EMBL/GenBank/DDBJ databases">
        <authorList>
            <person name="De Vega J J."/>
            <person name="De Vega J J."/>
        </authorList>
    </citation>
    <scope>NUCLEOTIDE SEQUENCE</scope>
</reference>
<keyword evidence="13" id="KW-0449">Lipoprotein</keyword>
<feature type="chain" id="PRO_5042247589" description="CFEM domain-containing protein" evidence="15">
    <location>
        <begin position="19"/>
        <end position="172"/>
    </location>
</feature>
<keyword evidence="10" id="KW-0472">Membrane</keyword>
<keyword evidence="4" id="KW-1003">Cell membrane</keyword>
<keyword evidence="6" id="KW-0349">Heme</keyword>
<dbReference type="GO" id="GO:0005886">
    <property type="term" value="C:plasma membrane"/>
    <property type="evidence" value="ECO:0007669"/>
    <property type="project" value="UniProtKB-SubCell"/>
</dbReference>
<dbReference type="InterPro" id="IPR051735">
    <property type="entry name" value="CFEM_domain"/>
</dbReference>
<evidence type="ECO:0000256" key="7">
    <source>
        <dbReference type="ARBA" id="ARBA00022723"/>
    </source>
</evidence>
<keyword evidence="5" id="KW-0964">Secreted</keyword>
<dbReference type="AlphaFoldDB" id="A0AAD2K494"/>
<evidence type="ECO:0000256" key="13">
    <source>
        <dbReference type="ARBA" id="ARBA00023288"/>
    </source>
</evidence>
<evidence type="ECO:0000313" key="18">
    <source>
        <dbReference type="Proteomes" id="UP001295794"/>
    </source>
</evidence>
<comment type="similarity">
    <text evidence="3">Belongs to the RBT5 family.</text>
</comment>
<dbReference type="EMBL" id="CAVNYO010000421">
    <property type="protein sequence ID" value="CAK5278095.1"/>
    <property type="molecule type" value="Genomic_DNA"/>
</dbReference>
<dbReference type="Pfam" id="PF05730">
    <property type="entry name" value="CFEM"/>
    <property type="match status" value="1"/>
</dbReference>
<proteinExistence type="inferred from homology"/>
<dbReference type="PROSITE" id="PS52012">
    <property type="entry name" value="CFEM"/>
    <property type="match status" value="1"/>
</dbReference>
<evidence type="ECO:0000256" key="14">
    <source>
        <dbReference type="SAM" id="MobiDB-lite"/>
    </source>
</evidence>
<evidence type="ECO:0000256" key="2">
    <source>
        <dbReference type="ARBA" id="ARBA00004613"/>
    </source>
</evidence>
<evidence type="ECO:0000259" key="16">
    <source>
        <dbReference type="PROSITE" id="PS52012"/>
    </source>
</evidence>
<comment type="subcellular location">
    <subcellularLocation>
        <location evidence="1">Cell membrane</location>
        <topology evidence="1">Lipid-anchor</topology>
        <topology evidence="1">GPI-anchor</topology>
    </subcellularLocation>
    <subcellularLocation>
        <location evidence="2">Secreted</location>
    </subcellularLocation>
</comment>
<keyword evidence="9" id="KW-0408">Iron</keyword>
<accession>A0AAD2K494</accession>
<evidence type="ECO:0000313" key="17">
    <source>
        <dbReference type="EMBL" id="CAK5278095.1"/>
    </source>
</evidence>
<evidence type="ECO:0000256" key="11">
    <source>
        <dbReference type="ARBA" id="ARBA00023157"/>
    </source>
</evidence>
<evidence type="ECO:0000256" key="5">
    <source>
        <dbReference type="ARBA" id="ARBA00022525"/>
    </source>
</evidence>
<comment type="caution">
    <text evidence="17">The sequence shown here is derived from an EMBL/GenBank/DDBJ whole genome shotgun (WGS) entry which is preliminary data.</text>
</comment>
<keyword evidence="12" id="KW-0325">Glycoprotein</keyword>
<evidence type="ECO:0000256" key="1">
    <source>
        <dbReference type="ARBA" id="ARBA00004609"/>
    </source>
</evidence>
<keyword evidence="11" id="KW-1015">Disulfide bond</keyword>
<dbReference type="PANTHER" id="PTHR37928:SF2">
    <property type="entry name" value="GPI ANCHORED CFEM DOMAIN PROTEIN (AFU_ORTHOLOGUE AFUA_6G10580)"/>
    <property type="match status" value="1"/>
</dbReference>
<dbReference type="InterPro" id="IPR008427">
    <property type="entry name" value="Extracellular_membr_CFEM_dom"/>
</dbReference>
<evidence type="ECO:0000256" key="4">
    <source>
        <dbReference type="ARBA" id="ARBA00022475"/>
    </source>
</evidence>